<evidence type="ECO:0008006" key="4">
    <source>
        <dbReference type="Google" id="ProtNLM"/>
    </source>
</evidence>
<keyword evidence="1" id="KW-0812">Transmembrane</keyword>
<reference evidence="2 3" key="1">
    <citation type="submission" date="2016-06" db="EMBL/GenBank/DDBJ databases">
        <authorList>
            <person name="Kjaerup R.B."/>
            <person name="Dalgaard T.S."/>
            <person name="Juul-Madsen H.R."/>
        </authorList>
    </citation>
    <scope>NUCLEOTIDE SEQUENCE [LARGE SCALE GENOMIC DNA]</scope>
    <source>
        <strain evidence="2 3">DSM 43363</strain>
    </source>
</reference>
<organism evidence="2 3">
    <name type="scientific">Micromonospora peucetia</name>
    <dbReference type="NCBI Taxonomy" id="47871"/>
    <lineage>
        <taxon>Bacteria</taxon>
        <taxon>Bacillati</taxon>
        <taxon>Actinomycetota</taxon>
        <taxon>Actinomycetes</taxon>
        <taxon>Micromonosporales</taxon>
        <taxon>Micromonosporaceae</taxon>
        <taxon>Micromonospora</taxon>
    </lineage>
</organism>
<gene>
    <name evidence="2" type="ORF">GA0070608_2401</name>
</gene>
<dbReference type="AlphaFoldDB" id="A0A1C6V3T3"/>
<accession>A0A1C6V3T3</accession>
<evidence type="ECO:0000313" key="3">
    <source>
        <dbReference type="Proteomes" id="UP000199343"/>
    </source>
</evidence>
<feature type="transmembrane region" description="Helical" evidence="1">
    <location>
        <begin position="86"/>
        <end position="106"/>
    </location>
</feature>
<proteinExistence type="predicted"/>
<feature type="transmembrane region" description="Helical" evidence="1">
    <location>
        <begin position="225"/>
        <end position="244"/>
    </location>
</feature>
<dbReference type="Gene3D" id="1.20.120.20">
    <property type="entry name" value="Apolipoprotein"/>
    <property type="match status" value="1"/>
</dbReference>
<dbReference type="EMBL" id="FMIC01000002">
    <property type="protein sequence ID" value="SCL61003.1"/>
    <property type="molecule type" value="Genomic_DNA"/>
</dbReference>
<protein>
    <recommendedName>
        <fullName evidence="4">Phage-related protein</fullName>
    </recommendedName>
</protein>
<sequence length="582" mass="59185">MSDVGSARVEVTGDVRRFARDTERDLDRALSRIKTPTIDVKADVDVDRGRLGSSFAGAGTEAAQAMTESIGKGLGGLSSALGSNPYVAAAGAAIAATIAAVAAPAIGALLSGALIGGAGLGVIGLGAWLLREEPALKAAASSLTGTLKSTFTDAAKPMLGPLVEALGTFEELVKRISPQIREMFKGLADSGAIQALAEGLAGLVENALPGFQELITAAGPFLKEMAAALPILGTGLSVFFSAIADGGPGAALFFKDFLTFISSMIAGLGVMLGWLSSVYPTVRQFFIDAAAWIQGAIGWLTQFGVTVGTALAPLVPIFTGVWQTISAVVSTAWKLIVNAVTTAINVVKGVIAAVSAAIRGDWQGTWNGIKSVVSAVLNGIRTAVSTTLNGIKSVISGALSTIRAAWTAGWNAMVSVVTGAASRVRSAVAGLRQTVIGAFSAAGSWLTDAGRRIIDGLISGLRSGFDRVRSTLSSLTSMLPDWKGPAEVDAKILRKSGQLVMAGFEAGMTDRFANVRKTLGDLTGDLPAWSGGRPRGGDGASAGGSLSIGELHVHVSGATGREAGEAAAEAILERLGAATLAR</sequence>
<dbReference type="RefSeq" id="WP_091626753.1">
    <property type="nucleotide sequence ID" value="NZ_FMIC01000002.1"/>
</dbReference>
<feature type="transmembrane region" description="Helical" evidence="1">
    <location>
        <begin position="112"/>
        <end position="130"/>
    </location>
</feature>
<feature type="transmembrane region" description="Helical" evidence="1">
    <location>
        <begin position="250"/>
        <end position="275"/>
    </location>
</feature>
<dbReference type="Proteomes" id="UP000199343">
    <property type="component" value="Unassembled WGS sequence"/>
</dbReference>
<evidence type="ECO:0000256" key="1">
    <source>
        <dbReference type="SAM" id="Phobius"/>
    </source>
</evidence>
<evidence type="ECO:0000313" key="2">
    <source>
        <dbReference type="EMBL" id="SCL61003.1"/>
    </source>
</evidence>
<dbReference type="OrthoDB" id="3404808at2"/>
<keyword evidence="1" id="KW-0472">Membrane</keyword>
<keyword evidence="1" id="KW-1133">Transmembrane helix</keyword>
<name>A0A1C6V3T3_9ACTN</name>